<feature type="region of interest" description="Disordered" evidence="1">
    <location>
        <begin position="57"/>
        <end position="77"/>
    </location>
</feature>
<feature type="region of interest" description="Disordered" evidence="1">
    <location>
        <begin position="226"/>
        <end position="295"/>
    </location>
</feature>
<feature type="compositionally biased region" description="Polar residues" evidence="1">
    <location>
        <begin position="226"/>
        <end position="258"/>
    </location>
</feature>
<organism evidence="2 3">
    <name type="scientific">Aspergillus coremiiformis</name>
    <dbReference type="NCBI Taxonomy" id="138285"/>
    <lineage>
        <taxon>Eukaryota</taxon>
        <taxon>Fungi</taxon>
        <taxon>Dikarya</taxon>
        <taxon>Ascomycota</taxon>
        <taxon>Pezizomycotina</taxon>
        <taxon>Eurotiomycetes</taxon>
        <taxon>Eurotiomycetidae</taxon>
        <taxon>Eurotiales</taxon>
        <taxon>Aspergillaceae</taxon>
        <taxon>Aspergillus</taxon>
        <taxon>Aspergillus subgen. Circumdati</taxon>
    </lineage>
</organism>
<dbReference type="OrthoDB" id="4157036at2759"/>
<protein>
    <submittedName>
        <fullName evidence="2">Uncharacterized protein</fullName>
    </submittedName>
</protein>
<accession>A0A5N6ZDV0</accession>
<keyword evidence="3" id="KW-1185">Reference proteome</keyword>
<dbReference type="AlphaFoldDB" id="A0A5N6ZDV0"/>
<evidence type="ECO:0000256" key="1">
    <source>
        <dbReference type="SAM" id="MobiDB-lite"/>
    </source>
</evidence>
<evidence type="ECO:0000313" key="2">
    <source>
        <dbReference type="EMBL" id="KAE8355834.1"/>
    </source>
</evidence>
<sequence>MAMFVSSASEYTVVDPSKPITDRRTNCRWWHARLLSDSHILSSKNDEQRVKIPMPEEPPKVERYGQRRHRKAASVNDADTRLRASRWLGSLVSPASPVLPTYPPPVRLPTPPGLPSFGTEEAVRYSARFPVHVHPAPTNGQSQQSSPRSSSAGGNRVDSYGEAFRRFFGISSSSPFRPTRRGCTGLRATDGIAIQGRFPHRHSAHGVGAGSRLAEHPFHRRNLSMAQCGNVDENSSASLRTRPLNTEQYPSMKRQSSIRPAADHSRPQSLSSNLPPRPNYSVIRQPQTPSPHPVDRCESHLTWVSQQEGATTTPIVGMSAILDSEPPGCAITQTRSTPEPSIHEGSVVFEDRHGLWLQASRIVNFCFCCCLGAVNEQDTVLSSNTASNETYTTARSRASNDSTVQHPHVNSNKKGPVQELGHCCSNIWTSFRAFLSSHSYGPSTWLDQSQEPF</sequence>
<proteinExistence type="predicted"/>
<feature type="compositionally biased region" description="Low complexity" evidence="1">
    <location>
        <begin position="141"/>
        <end position="151"/>
    </location>
</feature>
<evidence type="ECO:0000313" key="3">
    <source>
        <dbReference type="Proteomes" id="UP000327118"/>
    </source>
</evidence>
<dbReference type="Proteomes" id="UP000327118">
    <property type="component" value="Unassembled WGS sequence"/>
</dbReference>
<dbReference type="EMBL" id="ML739046">
    <property type="protein sequence ID" value="KAE8355834.1"/>
    <property type="molecule type" value="Genomic_DNA"/>
</dbReference>
<reference evidence="3" key="1">
    <citation type="submission" date="2019-04" db="EMBL/GenBank/DDBJ databases">
        <title>Friends and foes A comparative genomics studyof 23 Aspergillus species from section Flavi.</title>
        <authorList>
            <consortium name="DOE Joint Genome Institute"/>
            <person name="Kjaerbolling I."/>
            <person name="Vesth T."/>
            <person name="Frisvad J.C."/>
            <person name="Nybo J.L."/>
            <person name="Theobald S."/>
            <person name="Kildgaard S."/>
            <person name="Isbrandt T."/>
            <person name="Kuo A."/>
            <person name="Sato A."/>
            <person name="Lyhne E.K."/>
            <person name="Kogle M.E."/>
            <person name="Wiebenga A."/>
            <person name="Kun R.S."/>
            <person name="Lubbers R.J."/>
            <person name="Makela M.R."/>
            <person name="Barry K."/>
            <person name="Chovatia M."/>
            <person name="Clum A."/>
            <person name="Daum C."/>
            <person name="Haridas S."/>
            <person name="He G."/>
            <person name="LaButti K."/>
            <person name="Lipzen A."/>
            <person name="Mondo S."/>
            <person name="Riley R."/>
            <person name="Salamov A."/>
            <person name="Simmons B.A."/>
            <person name="Magnuson J.K."/>
            <person name="Henrissat B."/>
            <person name="Mortensen U.H."/>
            <person name="Larsen T.O."/>
            <person name="Devries R.P."/>
            <person name="Grigoriev I.V."/>
            <person name="Machida M."/>
            <person name="Baker S.E."/>
            <person name="Andersen M.R."/>
        </authorList>
    </citation>
    <scope>NUCLEOTIDE SEQUENCE [LARGE SCALE GENOMIC DNA]</scope>
    <source>
        <strain evidence="3">CBS 553.77</strain>
    </source>
</reference>
<feature type="region of interest" description="Disordered" evidence="1">
    <location>
        <begin position="132"/>
        <end position="157"/>
    </location>
</feature>
<feature type="region of interest" description="Disordered" evidence="1">
    <location>
        <begin position="392"/>
        <end position="412"/>
    </location>
</feature>
<gene>
    <name evidence="2" type="ORF">BDV28DRAFT_155090</name>
</gene>
<name>A0A5N6ZDV0_9EURO</name>